<dbReference type="InterPro" id="IPR004242">
    <property type="entry name" value="Transposase_21"/>
</dbReference>
<protein>
    <submittedName>
        <fullName evidence="2">Uncharacterized protein</fullName>
    </submittedName>
</protein>
<gene>
    <name evidence="2" type="ORF">SO802_000811</name>
</gene>
<dbReference type="PANTHER" id="PTHR10775:SF159">
    <property type="entry name" value="TNP2"/>
    <property type="match status" value="1"/>
</dbReference>
<organism evidence="2 3">
    <name type="scientific">Lithocarpus litseifolius</name>
    <dbReference type="NCBI Taxonomy" id="425828"/>
    <lineage>
        <taxon>Eukaryota</taxon>
        <taxon>Viridiplantae</taxon>
        <taxon>Streptophyta</taxon>
        <taxon>Embryophyta</taxon>
        <taxon>Tracheophyta</taxon>
        <taxon>Spermatophyta</taxon>
        <taxon>Magnoliopsida</taxon>
        <taxon>eudicotyledons</taxon>
        <taxon>Gunneridae</taxon>
        <taxon>Pentapetalae</taxon>
        <taxon>rosids</taxon>
        <taxon>fabids</taxon>
        <taxon>Fagales</taxon>
        <taxon>Fagaceae</taxon>
        <taxon>Lithocarpus</taxon>
    </lineage>
</organism>
<proteinExistence type="predicted"/>
<dbReference type="PANTHER" id="PTHR10775">
    <property type="entry name" value="OS08G0208400 PROTEIN"/>
    <property type="match status" value="1"/>
</dbReference>
<dbReference type="Proteomes" id="UP001459277">
    <property type="component" value="Unassembled WGS sequence"/>
</dbReference>
<evidence type="ECO:0000256" key="1">
    <source>
        <dbReference type="SAM" id="MobiDB-lite"/>
    </source>
</evidence>
<evidence type="ECO:0000313" key="3">
    <source>
        <dbReference type="Proteomes" id="UP001459277"/>
    </source>
</evidence>
<sequence>MSDGDHMDGLDALVGDRIRGEPRNATEDEEVRHFDKLEEDAKRELYPSCTDYSILKFVIEMLNVKVMTNLSNKGLDMMLELLTKVLPKGNLVPRSTYEANKILRDLGMSYEHIDACKNDCVLFWKENKNLDKCPMCEAPRYKDTRAQGKKILHKVLRYFLLTPRLRRLYMAGQRAKDMRWYIDKRVDDGIMRHPADSEEWKEFDLQHPDFSFEPCNVRLGLATDGFNPFGNMHNNYSMWPVILISYNQPPWLVMKEPYFMLSLLIPGPHQSGNEIDIYLKLLVDELKEL</sequence>
<name>A0AAW2DV91_9ROSI</name>
<comment type="caution">
    <text evidence="2">The sequence shown here is derived from an EMBL/GenBank/DDBJ whole genome shotgun (WGS) entry which is preliminary data.</text>
</comment>
<accession>A0AAW2DV91</accession>
<feature type="region of interest" description="Disordered" evidence="1">
    <location>
        <begin position="1"/>
        <end position="27"/>
    </location>
</feature>
<keyword evidence="3" id="KW-1185">Reference proteome</keyword>
<dbReference type="EMBL" id="JAZDWU010000001">
    <property type="protein sequence ID" value="KAL0013742.1"/>
    <property type="molecule type" value="Genomic_DNA"/>
</dbReference>
<dbReference type="AlphaFoldDB" id="A0AAW2DV91"/>
<dbReference type="Pfam" id="PF02992">
    <property type="entry name" value="Transposase_21"/>
    <property type="match status" value="1"/>
</dbReference>
<reference evidence="2 3" key="1">
    <citation type="submission" date="2024-01" db="EMBL/GenBank/DDBJ databases">
        <title>A telomere-to-telomere, gap-free genome of sweet tea (Lithocarpus litseifolius).</title>
        <authorList>
            <person name="Zhou J."/>
        </authorList>
    </citation>
    <scope>NUCLEOTIDE SEQUENCE [LARGE SCALE GENOMIC DNA]</scope>
    <source>
        <strain evidence="2">Zhou-2022a</strain>
        <tissue evidence="2">Leaf</tissue>
    </source>
</reference>
<evidence type="ECO:0000313" key="2">
    <source>
        <dbReference type="EMBL" id="KAL0013742.1"/>
    </source>
</evidence>